<dbReference type="AlphaFoldDB" id="A0A0K2T1M2"/>
<reference evidence="1" key="1">
    <citation type="submission" date="2014-05" db="EMBL/GenBank/DDBJ databases">
        <authorList>
            <person name="Chronopoulou M."/>
        </authorList>
    </citation>
    <scope>NUCLEOTIDE SEQUENCE</scope>
    <source>
        <tissue evidence="1">Whole organism</tissue>
    </source>
</reference>
<proteinExistence type="predicted"/>
<name>A0A0K2T1M2_LEPSM</name>
<sequence>FNRSQSVLVLDETTIHEFNVDWSSVWSLLDCPYLINLEDVKKTDYITIAIIAVQSIKTFLDPIFGTSGCRF</sequence>
<organism evidence="1">
    <name type="scientific">Lepeophtheirus salmonis</name>
    <name type="common">Salmon louse</name>
    <name type="synonym">Caligus salmonis</name>
    <dbReference type="NCBI Taxonomy" id="72036"/>
    <lineage>
        <taxon>Eukaryota</taxon>
        <taxon>Metazoa</taxon>
        <taxon>Ecdysozoa</taxon>
        <taxon>Arthropoda</taxon>
        <taxon>Crustacea</taxon>
        <taxon>Multicrustacea</taxon>
        <taxon>Hexanauplia</taxon>
        <taxon>Copepoda</taxon>
        <taxon>Siphonostomatoida</taxon>
        <taxon>Caligidae</taxon>
        <taxon>Lepeophtheirus</taxon>
    </lineage>
</organism>
<feature type="non-terminal residue" evidence="1">
    <location>
        <position position="1"/>
    </location>
</feature>
<dbReference type="EMBL" id="HACA01002369">
    <property type="protein sequence ID" value="CDW19730.1"/>
    <property type="molecule type" value="Transcribed_RNA"/>
</dbReference>
<evidence type="ECO:0000313" key="1">
    <source>
        <dbReference type="EMBL" id="CDW19730.1"/>
    </source>
</evidence>
<accession>A0A0K2T1M2</accession>
<protein>
    <submittedName>
        <fullName evidence="1">Uncharacterized protein</fullName>
    </submittedName>
</protein>